<organism evidence="9 10">
    <name type="scientific">Capnocytophaga ochracea</name>
    <dbReference type="NCBI Taxonomy" id="1018"/>
    <lineage>
        <taxon>Bacteria</taxon>
        <taxon>Pseudomonadati</taxon>
        <taxon>Bacteroidota</taxon>
        <taxon>Flavobacteriia</taxon>
        <taxon>Flavobacteriales</taxon>
        <taxon>Flavobacteriaceae</taxon>
        <taxon>Capnocytophaga</taxon>
    </lineage>
</organism>
<keyword evidence="5 7" id="KW-0627">Porphyrin biosynthesis</keyword>
<feature type="binding site" evidence="7">
    <location>
        <position position="294"/>
    </location>
    <ligand>
        <name>Fe(2+)</name>
        <dbReference type="ChEBI" id="CHEBI:29033"/>
    </ligand>
</feature>
<accession>A0A2X2SR01</accession>
<proteinExistence type="inferred from homology"/>
<protein>
    <recommendedName>
        <fullName evidence="7">Ferrochelatase</fullName>
        <ecNumber evidence="7">4.98.1.1</ecNumber>
    </recommendedName>
    <alternativeName>
        <fullName evidence="7">Heme synthase</fullName>
    </alternativeName>
    <alternativeName>
        <fullName evidence="7">Protoheme ferro-lyase</fullName>
    </alternativeName>
</protein>
<name>A0A2X2SR01_CAPOC</name>
<dbReference type="Gene3D" id="3.40.50.1400">
    <property type="match status" value="2"/>
</dbReference>
<comment type="catalytic activity">
    <reaction evidence="6">
        <text>Fe-coproporphyrin III + 2 H(+) = coproporphyrin III + Fe(2+)</text>
        <dbReference type="Rhea" id="RHEA:49572"/>
        <dbReference type="ChEBI" id="CHEBI:15378"/>
        <dbReference type="ChEBI" id="CHEBI:29033"/>
        <dbReference type="ChEBI" id="CHEBI:68438"/>
        <dbReference type="ChEBI" id="CHEBI:131725"/>
        <dbReference type="EC" id="4.99.1.9"/>
    </reaction>
    <physiologicalReaction direction="right-to-left" evidence="6">
        <dbReference type="Rhea" id="RHEA:49574"/>
    </physiologicalReaction>
</comment>
<sequence length="345" mass="39316">MPKGVLLVNLGSPDSFAIKDVKRYLKEFLMDERVIDLPYLLRYALVHGVILNTRPPKTSKAYQKIWWSEGSPLIVISRWLTEKVQRKVSVPVVLAMRYGNPNIANALKELHSKGVDEVLLIPLYPQYAMATTETIEVLTEKLIKTSYPNMHLTKFPAFFHRPQYIEALAQVVRAHLGTAPFDHLLFSYHGVPERHLYKTTPTSAHKHIVEGVTCCDPYSEEGRHCYRSHCFETTRLLAEKLGLEKGKYSQAFQSRLGKDKWITPFTSDKIIELARNGVKKLAVIAPAFVADCVETLEEIEIVGGKSFRKNGGENFKMIPCLNDSDLWVQALSSWINEETRDERSN</sequence>
<dbReference type="NCBIfam" id="TIGR00109">
    <property type="entry name" value="hemH"/>
    <property type="match status" value="1"/>
</dbReference>
<comment type="pathway">
    <text evidence="7">Porphyrin-containing compound metabolism; protoheme biosynthesis; protoheme from protoporphyrin-IX: step 1/1.</text>
</comment>
<dbReference type="GO" id="GO:0046872">
    <property type="term" value="F:metal ion binding"/>
    <property type="evidence" value="ECO:0007669"/>
    <property type="project" value="UniProtKB-KW"/>
</dbReference>
<dbReference type="Pfam" id="PF00762">
    <property type="entry name" value="Ferrochelatase"/>
    <property type="match status" value="1"/>
</dbReference>
<evidence type="ECO:0000256" key="7">
    <source>
        <dbReference type="HAMAP-Rule" id="MF_00323"/>
    </source>
</evidence>
<dbReference type="CDD" id="cd03411">
    <property type="entry name" value="Ferrochelatase_N"/>
    <property type="match status" value="1"/>
</dbReference>
<dbReference type="Proteomes" id="UP000250169">
    <property type="component" value="Unassembled WGS sequence"/>
</dbReference>
<comment type="function">
    <text evidence="7">Catalyzes the ferrous insertion into protoporphyrin IX.</text>
</comment>
<dbReference type="GO" id="GO:0006783">
    <property type="term" value="P:heme biosynthetic process"/>
    <property type="evidence" value="ECO:0007669"/>
    <property type="project" value="UniProtKB-UniRule"/>
</dbReference>
<dbReference type="HAMAP" id="MF_00323">
    <property type="entry name" value="Ferrochelatase"/>
    <property type="match status" value="1"/>
</dbReference>
<dbReference type="GO" id="GO:0005737">
    <property type="term" value="C:cytoplasm"/>
    <property type="evidence" value="ECO:0007669"/>
    <property type="project" value="UniProtKB-SubCell"/>
</dbReference>
<gene>
    <name evidence="7 9" type="primary">hemH</name>
    <name evidence="9" type="ORF">NCTC11545_01809</name>
</gene>
<keyword evidence="7" id="KW-0963">Cytoplasm</keyword>
<evidence type="ECO:0000256" key="8">
    <source>
        <dbReference type="RuleBase" id="RU004185"/>
    </source>
</evidence>
<evidence type="ECO:0000256" key="3">
    <source>
        <dbReference type="ARBA" id="ARBA00023133"/>
    </source>
</evidence>
<feature type="binding site" evidence="7">
    <location>
        <position position="189"/>
    </location>
    <ligand>
        <name>Fe(2+)</name>
        <dbReference type="ChEBI" id="CHEBI:29033"/>
    </ligand>
</feature>
<evidence type="ECO:0000256" key="4">
    <source>
        <dbReference type="ARBA" id="ARBA00023239"/>
    </source>
</evidence>
<dbReference type="EC" id="4.98.1.1" evidence="7"/>
<evidence type="ECO:0000256" key="1">
    <source>
        <dbReference type="ARBA" id="ARBA00007718"/>
    </source>
</evidence>
<dbReference type="EMBL" id="UAVS01000006">
    <property type="protein sequence ID" value="SQA94618.1"/>
    <property type="molecule type" value="Genomic_DNA"/>
</dbReference>
<keyword evidence="7" id="KW-0479">Metal-binding</keyword>
<dbReference type="GO" id="GO:0004325">
    <property type="term" value="F:ferrochelatase activity"/>
    <property type="evidence" value="ECO:0007669"/>
    <property type="project" value="UniProtKB-UniRule"/>
</dbReference>
<dbReference type="UniPathway" id="UPA00252">
    <property type="reaction ID" value="UER00325"/>
</dbReference>
<dbReference type="InterPro" id="IPR033659">
    <property type="entry name" value="Ferrochelatase_N"/>
</dbReference>
<dbReference type="InterPro" id="IPR001015">
    <property type="entry name" value="Ferrochelatase"/>
</dbReference>
<dbReference type="InterPro" id="IPR033644">
    <property type="entry name" value="Ferrochelatase_C"/>
</dbReference>
<dbReference type="PANTHER" id="PTHR11108:SF1">
    <property type="entry name" value="FERROCHELATASE, MITOCHONDRIAL"/>
    <property type="match status" value="1"/>
</dbReference>
<keyword evidence="2 7" id="KW-0408">Iron</keyword>
<comment type="similarity">
    <text evidence="1 7 8">Belongs to the ferrochelatase family.</text>
</comment>
<keyword evidence="4 7" id="KW-0456">Lyase</keyword>
<comment type="catalytic activity">
    <reaction evidence="7">
        <text>heme b + 2 H(+) = protoporphyrin IX + Fe(2+)</text>
        <dbReference type="Rhea" id="RHEA:22584"/>
        <dbReference type="ChEBI" id="CHEBI:15378"/>
        <dbReference type="ChEBI" id="CHEBI:29033"/>
        <dbReference type="ChEBI" id="CHEBI:57306"/>
        <dbReference type="ChEBI" id="CHEBI:60344"/>
        <dbReference type="EC" id="4.98.1.1"/>
    </reaction>
</comment>
<evidence type="ECO:0000256" key="6">
    <source>
        <dbReference type="ARBA" id="ARBA00024536"/>
    </source>
</evidence>
<evidence type="ECO:0000256" key="5">
    <source>
        <dbReference type="ARBA" id="ARBA00023244"/>
    </source>
</evidence>
<dbReference type="SUPFAM" id="SSF53800">
    <property type="entry name" value="Chelatase"/>
    <property type="match status" value="1"/>
</dbReference>
<dbReference type="CDD" id="cd00419">
    <property type="entry name" value="Ferrochelatase_C"/>
    <property type="match status" value="1"/>
</dbReference>
<evidence type="ECO:0000313" key="9">
    <source>
        <dbReference type="EMBL" id="SQA94618.1"/>
    </source>
</evidence>
<dbReference type="PANTHER" id="PTHR11108">
    <property type="entry name" value="FERROCHELATASE"/>
    <property type="match status" value="1"/>
</dbReference>
<dbReference type="RefSeq" id="WP_111972967.1">
    <property type="nucleotide sequence ID" value="NZ_UAVS01000006.1"/>
</dbReference>
<comment type="subcellular location">
    <subcellularLocation>
        <location evidence="7">Cytoplasm</location>
    </subcellularLocation>
</comment>
<dbReference type="AlphaFoldDB" id="A0A2X2SR01"/>
<evidence type="ECO:0000256" key="2">
    <source>
        <dbReference type="ARBA" id="ARBA00023004"/>
    </source>
</evidence>
<reference evidence="9 10" key="1">
    <citation type="submission" date="2018-06" db="EMBL/GenBank/DDBJ databases">
        <authorList>
            <consortium name="Pathogen Informatics"/>
            <person name="Doyle S."/>
        </authorList>
    </citation>
    <scope>NUCLEOTIDE SEQUENCE [LARGE SCALE GENOMIC DNA]</scope>
    <source>
        <strain evidence="9 10">NCTC11545</strain>
    </source>
</reference>
<evidence type="ECO:0000313" key="10">
    <source>
        <dbReference type="Proteomes" id="UP000250169"/>
    </source>
</evidence>
<keyword evidence="3 7" id="KW-0350">Heme biosynthesis</keyword>